<dbReference type="InterPro" id="IPR029057">
    <property type="entry name" value="PRTase-like"/>
</dbReference>
<dbReference type="CDD" id="cd06223">
    <property type="entry name" value="PRTases_typeI"/>
    <property type="match status" value="1"/>
</dbReference>
<sequence length="174" mass="18712">MTPFDAEALYTALREQLRAAYPDWTRADSPVLAGIHTGGAWIAERLAAEFGVEDYGTISVALHRDDYSRRGLQAEARATSLPFAIEGRRVVLVDDVLNTGRTVRAAINELYDFGRPAAVELAVLVDRGGRELPYAARFAGAVVDTVPAGTTLVLERDEAGASGRFTFGSEAARA</sequence>
<dbReference type="Gene3D" id="3.40.50.2020">
    <property type="match status" value="1"/>
</dbReference>
<evidence type="ECO:0000259" key="1">
    <source>
        <dbReference type="Pfam" id="PF00156"/>
    </source>
</evidence>
<dbReference type="InterPro" id="IPR000836">
    <property type="entry name" value="PRTase_dom"/>
</dbReference>
<feature type="domain" description="Phosphoribosyltransferase" evidence="1">
    <location>
        <begin position="27"/>
        <end position="133"/>
    </location>
</feature>
<proteinExistence type="predicted"/>
<dbReference type="EC" id="2.4.2.9" evidence="2"/>
<dbReference type="RefSeq" id="WP_121083574.1">
    <property type="nucleotide sequence ID" value="NZ_RBZU01000001.1"/>
</dbReference>
<dbReference type="GO" id="GO:0004845">
    <property type="term" value="F:uracil phosphoribosyltransferase activity"/>
    <property type="evidence" value="ECO:0007669"/>
    <property type="project" value="UniProtKB-EC"/>
</dbReference>
<dbReference type="PANTHER" id="PTHR11608">
    <property type="entry name" value="BIFUNCTIONAL PROTEIN PYRR"/>
    <property type="match status" value="1"/>
</dbReference>
<dbReference type="EMBL" id="RBZU01000001">
    <property type="protein sequence ID" value="RKP59056.1"/>
    <property type="molecule type" value="Genomic_DNA"/>
</dbReference>
<keyword evidence="2" id="KW-0328">Glycosyltransferase</keyword>
<dbReference type="OrthoDB" id="9802227at2"/>
<dbReference type="Proteomes" id="UP000270342">
    <property type="component" value="Unassembled WGS sequence"/>
</dbReference>
<evidence type="ECO:0000313" key="3">
    <source>
        <dbReference type="Proteomes" id="UP000270342"/>
    </source>
</evidence>
<accession>A0A494Y9M4</accession>
<evidence type="ECO:0000313" key="2">
    <source>
        <dbReference type="EMBL" id="RKP59056.1"/>
    </source>
</evidence>
<organism evidence="2 3">
    <name type="scientific">Pararobbsia silviterrae</name>
    <dbReference type="NCBI Taxonomy" id="1792498"/>
    <lineage>
        <taxon>Bacteria</taxon>
        <taxon>Pseudomonadati</taxon>
        <taxon>Pseudomonadota</taxon>
        <taxon>Betaproteobacteria</taxon>
        <taxon>Burkholderiales</taxon>
        <taxon>Burkholderiaceae</taxon>
        <taxon>Pararobbsia</taxon>
    </lineage>
</organism>
<reference evidence="2 3" key="1">
    <citation type="submission" date="2018-10" db="EMBL/GenBank/DDBJ databases">
        <title>Robbsia sp. DHC34, isolated from soil.</title>
        <authorList>
            <person name="Gao Z.-H."/>
            <person name="Qiu L.-H."/>
        </authorList>
    </citation>
    <scope>NUCLEOTIDE SEQUENCE [LARGE SCALE GENOMIC DNA]</scope>
    <source>
        <strain evidence="2 3">DHC34</strain>
    </source>
</reference>
<dbReference type="Pfam" id="PF00156">
    <property type="entry name" value="Pribosyltran"/>
    <property type="match status" value="1"/>
</dbReference>
<keyword evidence="3" id="KW-1185">Reference proteome</keyword>
<protein>
    <submittedName>
        <fullName evidence="2">Bifunctional pyr operon transcriptional regulator/uracil phosphoribosyltransferase PyrR</fullName>
        <ecNumber evidence="2">2.4.2.9</ecNumber>
    </submittedName>
</protein>
<gene>
    <name evidence="2" type="primary">pyrR</name>
    <name evidence="2" type="ORF">D7S86_03850</name>
</gene>
<dbReference type="SUPFAM" id="SSF53271">
    <property type="entry name" value="PRTase-like"/>
    <property type="match status" value="1"/>
</dbReference>
<comment type="caution">
    <text evidence="2">The sequence shown here is derived from an EMBL/GenBank/DDBJ whole genome shotgun (WGS) entry which is preliminary data.</text>
</comment>
<dbReference type="AlphaFoldDB" id="A0A494Y9M4"/>
<name>A0A494Y9M4_9BURK</name>
<keyword evidence="2" id="KW-0808">Transferase</keyword>
<dbReference type="PANTHER" id="PTHR11608:SF0">
    <property type="entry name" value="BIFUNCTIONAL PROTEIN PYRR"/>
    <property type="match status" value="1"/>
</dbReference>
<dbReference type="InterPro" id="IPR050137">
    <property type="entry name" value="PyrR_bifunctional"/>
</dbReference>
<dbReference type="NCBIfam" id="NF003545">
    <property type="entry name" value="PRK05205.1-1"/>
    <property type="match status" value="1"/>
</dbReference>